<dbReference type="InterPro" id="IPR047670">
    <property type="entry name" value="YfjT-like"/>
</dbReference>
<protein>
    <submittedName>
        <fullName evidence="1">Uncharacterized protein</fullName>
    </submittedName>
</protein>
<dbReference type="STRING" id="570947.SAMN05421687_10657"/>
<evidence type="ECO:0000313" key="1">
    <source>
        <dbReference type="EMBL" id="SIS48875.1"/>
    </source>
</evidence>
<gene>
    <name evidence="1" type="ORF">SAMN05421687_10657</name>
</gene>
<keyword evidence="2" id="KW-1185">Reference proteome</keyword>
<reference evidence="2" key="1">
    <citation type="submission" date="2017-01" db="EMBL/GenBank/DDBJ databases">
        <authorList>
            <person name="Varghese N."/>
            <person name="Submissions S."/>
        </authorList>
    </citation>
    <scope>NUCLEOTIDE SEQUENCE [LARGE SCALE GENOMIC DNA]</scope>
    <source>
        <strain evidence="2">DSM 23127</strain>
    </source>
</reference>
<dbReference type="AlphaFoldDB" id="A0A1N7JHR9"/>
<sequence>MTQQERLDDLKLKLAQFADRVDQLDPAETDVKEIDQLIQMLDDLEEKMN</sequence>
<evidence type="ECO:0000313" key="2">
    <source>
        <dbReference type="Proteomes" id="UP000187608"/>
    </source>
</evidence>
<accession>A0A1N7JHR9</accession>
<proteinExistence type="predicted"/>
<dbReference type="RefSeq" id="WP_200806511.1">
    <property type="nucleotide sequence ID" value="NZ_FTOC01000006.1"/>
</dbReference>
<dbReference type="EMBL" id="FTOC01000006">
    <property type="protein sequence ID" value="SIS48875.1"/>
    <property type="molecule type" value="Genomic_DNA"/>
</dbReference>
<dbReference type="Proteomes" id="UP000187608">
    <property type="component" value="Unassembled WGS sequence"/>
</dbReference>
<name>A0A1N7JHR9_9BACI</name>
<organism evidence="1 2">
    <name type="scientific">Salimicrobium flavidum</name>
    <dbReference type="NCBI Taxonomy" id="570947"/>
    <lineage>
        <taxon>Bacteria</taxon>
        <taxon>Bacillati</taxon>
        <taxon>Bacillota</taxon>
        <taxon>Bacilli</taxon>
        <taxon>Bacillales</taxon>
        <taxon>Bacillaceae</taxon>
        <taxon>Salimicrobium</taxon>
    </lineage>
</organism>
<dbReference type="NCBIfam" id="NF040878">
    <property type="entry name" value="SE1561_fam"/>
    <property type="match status" value="1"/>
</dbReference>